<evidence type="ECO:0000256" key="5">
    <source>
        <dbReference type="ARBA" id="ARBA00023002"/>
    </source>
</evidence>
<dbReference type="InterPro" id="IPR002328">
    <property type="entry name" value="ADH_Zn_CS"/>
</dbReference>
<dbReference type="CDD" id="cd05285">
    <property type="entry name" value="sorbitol_DH"/>
    <property type="match status" value="1"/>
</dbReference>
<keyword evidence="3 7" id="KW-0479">Metal-binding</keyword>
<accession>A0AAF0E1V5</accession>
<dbReference type="EMBL" id="CP119938">
    <property type="protein sequence ID" value="WFD03675.1"/>
    <property type="molecule type" value="Genomic_DNA"/>
</dbReference>
<comment type="similarity">
    <text evidence="2 7">Belongs to the zinc-containing alcohol dehydrogenase family.</text>
</comment>
<dbReference type="PANTHER" id="PTHR43161:SF9">
    <property type="entry name" value="SORBITOL DEHYDROGENASE"/>
    <property type="match status" value="1"/>
</dbReference>
<organism evidence="9 10">
    <name type="scientific">Malassezia obtusa</name>
    <dbReference type="NCBI Taxonomy" id="76774"/>
    <lineage>
        <taxon>Eukaryota</taxon>
        <taxon>Fungi</taxon>
        <taxon>Dikarya</taxon>
        <taxon>Basidiomycota</taxon>
        <taxon>Ustilaginomycotina</taxon>
        <taxon>Malasseziomycetes</taxon>
        <taxon>Malasseziales</taxon>
        <taxon>Malasseziaceae</taxon>
        <taxon>Malassezia</taxon>
    </lineage>
</organism>
<keyword evidence="10" id="KW-1185">Reference proteome</keyword>
<evidence type="ECO:0000256" key="4">
    <source>
        <dbReference type="ARBA" id="ARBA00022833"/>
    </source>
</evidence>
<dbReference type="PROSITE" id="PS00059">
    <property type="entry name" value="ADH_ZINC"/>
    <property type="match status" value="1"/>
</dbReference>
<dbReference type="PANTHER" id="PTHR43161">
    <property type="entry name" value="SORBITOL DEHYDROGENASE"/>
    <property type="match status" value="1"/>
</dbReference>
<evidence type="ECO:0000256" key="7">
    <source>
        <dbReference type="RuleBase" id="RU361277"/>
    </source>
</evidence>
<reference evidence="9" key="1">
    <citation type="submission" date="2023-03" db="EMBL/GenBank/DDBJ databases">
        <title>Mating type loci evolution in Malassezia.</title>
        <authorList>
            <person name="Coelho M.A."/>
        </authorList>
    </citation>
    <scope>NUCLEOTIDE SEQUENCE</scope>
    <source>
        <strain evidence="9">CBS 7876</strain>
    </source>
</reference>
<dbReference type="Pfam" id="PF08240">
    <property type="entry name" value="ADH_N"/>
    <property type="match status" value="1"/>
</dbReference>
<comment type="cofactor">
    <cofactor evidence="1 7">
        <name>Zn(2+)</name>
        <dbReference type="ChEBI" id="CHEBI:29105"/>
    </cofactor>
</comment>
<evidence type="ECO:0000256" key="2">
    <source>
        <dbReference type="ARBA" id="ARBA00008072"/>
    </source>
</evidence>
<dbReference type="Proteomes" id="UP001214603">
    <property type="component" value="Chromosome 5"/>
</dbReference>
<sequence length="386" mass="40734">MSSENSLPTPAAQGNQSYVLLDIEKTVFEDRAVAPLQPHEVRVNVRQTGLCGSDCHYKSHGRIGDFVVRAPMVLGHESSGIVTAVGRDVTSRKVGDRVALEPGVPCCACARCLAGDYNHCEHLVFAATPPFDGTLATFYNLHAAFAHPIPDSMSLEAASLMEPLSVAVHAAVSRGGVRALENVLVLGAGPIGLLVAAVARAYGAKRVVSVDLVDEKLAFAQEFCATSTFKTTPPHADESGMDCARRNADLLIHELGDGVLANGGFDLALEATGAQACLQMACWAMRPLGRIVTIGMGNPEPALPVTRLLVREVALLGSFRYAAGDYDKSIALAATGKIDVTRLVTHRYLFADADKAFEATARGKGDDGKACIKVQICQGEAPSAQP</sequence>
<dbReference type="SMART" id="SM00829">
    <property type="entry name" value="PKS_ER"/>
    <property type="match status" value="1"/>
</dbReference>
<evidence type="ECO:0000313" key="9">
    <source>
        <dbReference type="EMBL" id="WFD03675.1"/>
    </source>
</evidence>
<keyword evidence="5" id="KW-0560">Oxidoreductase</keyword>
<name>A0AAF0E1V5_9BASI</name>
<dbReference type="SUPFAM" id="SSF51735">
    <property type="entry name" value="NAD(P)-binding Rossmann-fold domains"/>
    <property type="match status" value="1"/>
</dbReference>
<dbReference type="Gene3D" id="3.90.180.10">
    <property type="entry name" value="Medium-chain alcohol dehydrogenases, catalytic domain"/>
    <property type="match status" value="1"/>
</dbReference>
<evidence type="ECO:0000256" key="3">
    <source>
        <dbReference type="ARBA" id="ARBA00022723"/>
    </source>
</evidence>
<dbReference type="AlphaFoldDB" id="A0AAF0E1V5"/>
<dbReference type="Pfam" id="PF00107">
    <property type="entry name" value="ADH_zinc_N"/>
    <property type="match status" value="1"/>
</dbReference>
<dbReference type="GO" id="GO:0008270">
    <property type="term" value="F:zinc ion binding"/>
    <property type="evidence" value="ECO:0007669"/>
    <property type="project" value="InterPro"/>
</dbReference>
<dbReference type="FunFam" id="3.40.50.720:FF:000068">
    <property type="entry name" value="Sorbitol dehydrogenase"/>
    <property type="match status" value="1"/>
</dbReference>
<evidence type="ECO:0000256" key="1">
    <source>
        <dbReference type="ARBA" id="ARBA00001947"/>
    </source>
</evidence>
<dbReference type="InterPro" id="IPR013154">
    <property type="entry name" value="ADH-like_N"/>
</dbReference>
<proteinExistence type="inferred from homology"/>
<dbReference type="SUPFAM" id="SSF50129">
    <property type="entry name" value="GroES-like"/>
    <property type="match status" value="1"/>
</dbReference>
<gene>
    <name evidence="9" type="ORF">MOBT1_002368</name>
</gene>
<dbReference type="GO" id="GO:0003939">
    <property type="term" value="F:L-iditol 2-dehydrogenase (NAD+) activity"/>
    <property type="evidence" value="ECO:0007669"/>
    <property type="project" value="TreeGrafter"/>
</dbReference>
<dbReference type="InterPro" id="IPR013149">
    <property type="entry name" value="ADH-like_C"/>
</dbReference>
<evidence type="ECO:0000256" key="6">
    <source>
        <dbReference type="ARBA" id="ARBA00023027"/>
    </source>
</evidence>
<dbReference type="InterPro" id="IPR011032">
    <property type="entry name" value="GroES-like_sf"/>
</dbReference>
<dbReference type="Gene3D" id="3.40.50.720">
    <property type="entry name" value="NAD(P)-binding Rossmann-like Domain"/>
    <property type="match status" value="1"/>
</dbReference>
<protein>
    <recommendedName>
        <fullName evidence="8">Enoyl reductase (ER) domain-containing protein</fullName>
    </recommendedName>
</protein>
<dbReference type="InterPro" id="IPR020843">
    <property type="entry name" value="ER"/>
</dbReference>
<dbReference type="InterPro" id="IPR045306">
    <property type="entry name" value="SDH-like"/>
</dbReference>
<evidence type="ECO:0000259" key="8">
    <source>
        <dbReference type="SMART" id="SM00829"/>
    </source>
</evidence>
<evidence type="ECO:0000313" key="10">
    <source>
        <dbReference type="Proteomes" id="UP001214603"/>
    </source>
</evidence>
<dbReference type="GO" id="GO:0006062">
    <property type="term" value="P:sorbitol catabolic process"/>
    <property type="evidence" value="ECO:0007669"/>
    <property type="project" value="TreeGrafter"/>
</dbReference>
<keyword evidence="6" id="KW-0520">NAD</keyword>
<dbReference type="InterPro" id="IPR036291">
    <property type="entry name" value="NAD(P)-bd_dom_sf"/>
</dbReference>
<feature type="domain" description="Enoyl reductase (ER)" evidence="8">
    <location>
        <begin position="21"/>
        <end position="372"/>
    </location>
</feature>
<keyword evidence="4 7" id="KW-0862">Zinc</keyword>